<dbReference type="InterPro" id="IPR003660">
    <property type="entry name" value="HAMP_dom"/>
</dbReference>
<name>A0AAX3BEQ7_9SPIR</name>
<dbReference type="PANTHER" id="PTHR43081:SF1">
    <property type="entry name" value="ADENYLATE CYCLASE, TERMINAL-DIFFERENTIATION SPECIFIC"/>
    <property type="match status" value="1"/>
</dbReference>
<reference evidence="4" key="2">
    <citation type="submission" date="2022-06" db="EMBL/GenBank/DDBJ databases">
        <title>Thermospira aquatica gen. nov., sp. nov.</title>
        <authorList>
            <person name="Ben Ali Gam Z."/>
            <person name="Labat M."/>
        </authorList>
    </citation>
    <scope>NUCLEOTIDE SEQUENCE</scope>
    <source>
        <strain evidence="4">F1F22</strain>
    </source>
</reference>
<dbReference type="SMART" id="SM00304">
    <property type="entry name" value="HAMP"/>
    <property type="match status" value="1"/>
</dbReference>
<keyword evidence="5" id="KW-1185">Reference proteome</keyword>
<dbReference type="InterPro" id="IPR001054">
    <property type="entry name" value="A/G_cyclase"/>
</dbReference>
<dbReference type="GO" id="GO:0016020">
    <property type="term" value="C:membrane"/>
    <property type="evidence" value="ECO:0007669"/>
    <property type="project" value="InterPro"/>
</dbReference>
<gene>
    <name evidence="4" type="ORF">KDW03_03180</name>
</gene>
<dbReference type="Proteomes" id="UP001056539">
    <property type="component" value="Chromosome"/>
</dbReference>
<dbReference type="AlphaFoldDB" id="A0AAX3BEQ7"/>
<dbReference type="PANTHER" id="PTHR43081">
    <property type="entry name" value="ADENYLATE CYCLASE, TERMINAL-DIFFERENTIATION SPECIFIC-RELATED"/>
    <property type="match status" value="1"/>
</dbReference>
<dbReference type="KEGG" id="taqu:KDW03_03180"/>
<dbReference type="SUPFAM" id="SSF158472">
    <property type="entry name" value="HAMP domain-like"/>
    <property type="match status" value="1"/>
</dbReference>
<dbReference type="PROSITE" id="PS50125">
    <property type="entry name" value="GUANYLATE_CYCLASE_2"/>
    <property type="match status" value="1"/>
</dbReference>
<feature type="transmembrane region" description="Helical" evidence="1">
    <location>
        <begin position="349"/>
        <end position="370"/>
    </location>
</feature>
<dbReference type="GO" id="GO:0004016">
    <property type="term" value="F:adenylate cyclase activity"/>
    <property type="evidence" value="ECO:0007669"/>
    <property type="project" value="UniProtKB-ARBA"/>
</dbReference>
<dbReference type="InterPro" id="IPR050697">
    <property type="entry name" value="Adenylyl/Guanylyl_Cyclase_3/4"/>
</dbReference>
<keyword evidence="1" id="KW-1133">Transmembrane helix</keyword>
<protein>
    <submittedName>
        <fullName evidence="4">HAMP domain-containing protein</fullName>
    </submittedName>
</protein>
<dbReference type="Pfam" id="PF00211">
    <property type="entry name" value="Guanylate_cyc"/>
    <property type="match status" value="1"/>
</dbReference>
<dbReference type="SUPFAM" id="SSF55073">
    <property type="entry name" value="Nucleotide cyclase"/>
    <property type="match status" value="1"/>
</dbReference>
<dbReference type="GO" id="GO:0006171">
    <property type="term" value="P:cAMP biosynthetic process"/>
    <property type="evidence" value="ECO:0007669"/>
    <property type="project" value="TreeGrafter"/>
</dbReference>
<proteinExistence type="predicted"/>
<keyword evidence="1" id="KW-0472">Membrane</keyword>
<evidence type="ECO:0000259" key="2">
    <source>
        <dbReference type="PROSITE" id="PS50125"/>
    </source>
</evidence>
<dbReference type="CDD" id="cd06225">
    <property type="entry name" value="HAMP"/>
    <property type="match status" value="1"/>
</dbReference>
<evidence type="ECO:0000259" key="3">
    <source>
        <dbReference type="PROSITE" id="PS50885"/>
    </source>
</evidence>
<evidence type="ECO:0000256" key="1">
    <source>
        <dbReference type="SAM" id="Phobius"/>
    </source>
</evidence>
<dbReference type="CDD" id="cd07302">
    <property type="entry name" value="CHD"/>
    <property type="match status" value="1"/>
</dbReference>
<feature type="domain" description="HAMP" evidence="3">
    <location>
        <begin position="387"/>
        <end position="424"/>
    </location>
</feature>
<dbReference type="Gene3D" id="3.30.70.1230">
    <property type="entry name" value="Nucleotide cyclase"/>
    <property type="match status" value="1"/>
</dbReference>
<keyword evidence="1" id="KW-0812">Transmembrane</keyword>
<evidence type="ECO:0000313" key="5">
    <source>
        <dbReference type="Proteomes" id="UP001056539"/>
    </source>
</evidence>
<dbReference type="InterPro" id="IPR029787">
    <property type="entry name" value="Nucleotide_cyclase"/>
</dbReference>
<sequence length="633" mass="73157">MAKKKNSWFSTLWQNLFVKKRKKKNPIRKVFFGIRARWLFLLGLLLFVTIGIFTLLIYVSQSKIIAQEKEQKAQALTEALSTSLQWYFDSEKQISSAEKAVRQDSISNEINRFLEMNPDVLFVGVYNRGKNMVFSLQRFKEKRPAFQPFLSKMAETNETLIRDYVVVLTNKTDKIITKKRYRLISSPVLMQFGDLMTLNRDFDTILVSYHKNGLSETQRKKTYEQLYKRYEEFLSKSLHPTNFNETDDVTAWSLDNLFLEAYKSIFARKGYTLDRADSWLVKDPWISGALRDLKQALERKDIGGIKTADEKIFQRLQKLRQYGERFRWLGNVVVVYDRDQIESGIQQNLSIAFILAGIIYILSMIAVYCLSGVMVRKIKLLEKWGLEVSEGNLNVSLTISGNDEIGRLSDIFQLMLEEIISKYHLEKFVSRSTRSMIEQQSDALDLGTHARKHLAFLFSDVRGFTAFSEQNDPETVLNVLNSYFERQAKIIKRYRGDIDDFVGDQIMAHFGGEKRADTAIQVAIEIMQDIERFNEERKRKGQPVFEIGIGIHIGDVVTGNIGSHFRMDFACIGDAVNTASRLCAQAQSREILASQDILSEAKDFYPTEKLPPLVLKGKKEPFNVSRVLWRKQP</sequence>
<reference evidence="4" key="1">
    <citation type="submission" date="2021-04" db="EMBL/GenBank/DDBJ databases">
        <authorList>
            <person name="Postec A."/>
        </authorList>
    </citation>
    <scope>NUCLEOTIDE SEQUENCE</scope>
    <source>
        <strain evidence="4">F1F22</strain>
    </source>
</reference>
<dbReference type="Pfam" id="PF00672">
    <property type="entry name" value="HAMP"/>
    <property type="match status" value="1"/>
</dbReference>
<dbReference type="GO" id="GO:0035556">
    <property type="term" value="P:intracellular signal transduction"/>
    <property type="evidence" value="ECO:0007669"/>
    <property type="project" value="InterPro"/>
</dbReference>
<evidence type="ECO:0000313" key="4">
    <source>
        <dbReference type="EMBL" id="URA10822.1"/>
    </source>
</evidence>
<dbReference type="Gene3D" id="6.10.340.10">
    <property type="match status" value="1"/>
</dbReference>
<feature type="domain" description="Guanylate cyclase" evidence="2">
    <location>
        <begin position="455"/>
        <end position="583"/>
    </location>
</feature>
<accession>A0AAX3BEQ7</accession>
<dbReference type="PROSITE" id="PS50885">
    <property type="entry name" value="HAMP"/>
    <property type="match status" value="1"/>
</dbReference>
<dbReference type="EMBL" id="CP073355">
    <property type="protein sequence ID" value="URA10822.1"/>
    <property type="molecule type" value="Genomic_DNA"/>
</dbReference>
<organism evidence="4 5">
    <name type="scientific">Thermospira aquatica</name>
    <dbReference type="NCBI Taxonomy" id="2828656"/>
    <lineage>
        <taxon>Bacteria</taxon>
        <taxon>Pseudomonadati</taxon>
        <taxon>Spirochaetota</taxon>
        <taxon>Spirochaetia</taxon>
        <taxon>Brevinematales</taxon>
        <taxon>Thermospiraceae</taxon>
        <taxon>Thermospira</taxon>
    </lineage>
</organism>
<dbReference type="RefSeq" id="WP_271435950.1">
    <property type="nucleotide sequence ID" value="NZ_CP073355.1"/>
</dbReference>
<dbReference type="SMART" id="SM00044">
    <property type="entry name" value="CYCc"/>
    <property type="match status" value="1"/>
</dbReference>